<gene>
    <name evidence="2" type="ORF">B0T16DRAFT_326296</name>
</gene>
<dbReference type="Proteomes" id="UP001174936">
    <property type="component" value="Unassembled WGS sequence"/>
</dbReference>
<dbReference type="PANTHER" id="PTHR33112:SF8">
    <property type="entry name" value="HETEROKARYON INCOMPATIBILITY DOMAIN-CONTAINING PROTEIN"/>
    <property type="match status" value="1"/>
</dbReference>
<proteinExistence type="predicted"/>
<sequence length="751" mass="83804">MASRCQLCANLTITHLIELAQKEFKARIFPKEAYYKHHKSFDDLERSAEAGCDLCQLIYECFSGTPQDDGAGFMWPTKWKGRDLDVEESMCAAVKELDASDVKIAVDSSHAWTNDRFEDVRVFDMLIVQVGRSYLSTIDSDNESETETESFPELLLTFGIRDKEPVRHVSSVQVGRRREDPNLASPANYALARSWLETCRASHLKCLSNKPPELPTRVVDVGLSENYTPRLVLSQGRRSDYTALSHCWGGKIDVVLSSKTLRPFQEAGLPLADLAANFRDAIAISRELGIRYLWIDSLCIVQDSTEDWEQESRKMGRVYGDATLTISAIAASSSDIGLLVSGSASQLPASEFPAPIPLRIFPDRATAGEVLVERADVEEESLSRLVANGPLSVRGWTLQEAILSPRILYYGARQIYWECPSLYASADGLCLGYKAPEGSYPVLSSVLYMDRLLTSRPTSDRNALLTEYYTLTEEYSHRKLTFGSDKFPAFSGLARRLSPALGEYLAGIWAEDVMRGLLWRPEMGFCSHSNAQLGFRAPSWSWAVTDDRIIFQYKGDALAPSRLAQMKLLDWDIGPCDGGDPFGRLESGHLVVKGLTTPLIRSKQSVPRHVKPDGNIWFDNPESWQHNTPLPKRDGYATLICTTSDGGETIHMLSMQDSVPVSFDEKPEEEFHIDGGAFSETEYVLFLVHADDPEAEVGRQRAAKCLILRQVYCSDDDDGVEGTFERAGVALVSNPDERLLRGWEESVLKLV</sequence>
<keyword evidence="3" id="KW-1185">Reference proteome</keyword>
<organism evidence="2 3">
    <name type="scientific">Cercophora newfieldiana</name>
    <dbReference type="NCBI Taxonomy" id="92897"/>
    <lineage>
        <taxon>Eukaryota</taxon>
        <taxon>Fungi</taxon>
        <taxon>Dikarya</taxon>
        <taxon>Ascomycota</taxon>
        <taxon>Pezizomycotina</taxon>
        <taxon>Sordariomycetes</taxon>
        <taxon>Sordariomycetidae</taxon>
        <taxon>Sordariales</taxon>
        <taxon>Lasiosphaeriaceae</taxon>
        <taxon>Cercophora</taxon>
    </lineage>
</organism>
<dbReference type="AlphaFoldDB" id="A0AA39YF84"/>
<name>A0AA39YF84_9PEZI</name>
<comment type="caution">
    <text evidence="2">The sequence shown here is derived from an EMBL/GenBank/DDBJ whole genome shotgun (WGS) entry which is preliminary data.</text>
</comment>
<evidence type="ECO:0000313" key="3">
    <source>
        <dbReference type="Proteomes" id="UP001174936"/>
    </source>
</evidence>
<dbReference type="PANTHER" id="PTHR33112">
    <property type="entry name" value="DOMAIN PROTEIN, PUTATIVE-RELATED"/>
    <property type="match status" value="1"/>
</dbReference>
<evidence type="ECO:0000313" key="2">
    <source>
        <dbReference type="EMBL" id="KAK0649935.1"/>
    </source>
</evidence>
<dbReference type="EMBL" id="JAULSV010000003">
    <property type="protein sequence ID" value="KAK0649935.1"/>
    <property type="molecule type" value="Genomic_DNA"/>
</dbReference>
<accession>A0AA39YF84</accession>
<reference evidence="2" key="1">
    <citation type="submission" date="2023-06" db="EMBL/GenBank/DDBJ databases">
        <title>Genome-scale phylogeny and comparative genomics of the fungal order Sordariales.</title>
        <authorList>
            <consortium name="Lawrence Berkeley National Laboratory"/>
            <person name="Hensen N."/>
            <person name="Bonometti L."/>
            <person name="Westerberg I."/>
            <person name="Brannstrom I.O."/>
            <person name="Guillou S."/>
            <person name="Cros-Aarteil S."/>
            <person name="Calhoun S."/>
            <person name="Haridas S."/>
            <person name="Kuo A."/>
            <person name="Mondo S."/>
            <person name="Pangilinan J."/>
            <person name="Riley R."/>
            <person name="Labutti K."/>
            <person name="Andreopoulos B."/>
            <person name="Lipzen A."/>
            <person name="Chen C."/>
            <person name="Yanf M."/>
            <person name="Daum C."/>
            <person name="Ng V."/>
            <person name="Clum A."/>
            <person name="Steindorff A."/>
            <person name="Ohm R."/>
            <person name="Martin F."/>
            <person name="Silar P."/>
            <person name="Natvig D."/>
            <person name="Lalanne C."/>
            <person name="Gautier V."/>
            <person name="Ament-Velasquez S.L."/>
            <person name="Kruys A."/>
            <person name="Hutchinson M.I."/>
            <person name="Powell A.J."/>
            <person name="Barry K."/>
            <person name="Miller A.N."/>
            <person name="Grigoriev I.V."/>
            <person name="Debuchy R."/>
            <person name="Gladieux P."/>
            <person name="Thoren M.H."/>
            <person name="Johannesson H."/>
        </authorList>
    </citation>
    <scope>NUCLEOTIDE SEQUENCE</scope>
    <source>
        <strain evidence="2">SMH2532-1</strain>
    </source>
</reference>
<feature type="domain" description="Heterokaryon incompatibility" evidence="1">
    <location>
        <begin position="241"/>
        <end position="400"/>
    </location>
</feature>
<dbReference type="Pfam" id="PF06985">
    <property type="entry name" value="HET"/>
    <property type="match status" value="1"/>
</dbReference>
<protein>
    <submittedName>
        <fullName evidence="2">Heterokaryon incompatibility protein-domain-containing protein</fullName>
    </submittedName>
</protein>
<evidence type="ECO:0000259" key="1">
    <source>
        <dbReference type="Pfam" id="PF06985"/>
    </source>
</evidence>
<dbReference type="InterPro" id="IPR010730">
    <property type="entry name" value="HET"/>
</dbReference>